<dbReference type="EC" id="6.3.5.2" evidence="8"/>
<keyword evidence="6 8" id="KW-0067">ATP-binding</keyword>
<dbReference type="PRINTS" id="PR00096">
    <property type="entry name" value="GATASE"/>
</dbReference>
<evidence type="ECO:0000259" key="9">
    <source>
        <dbReference type="Pfam" id="PF00117"/>
    </source>
</evidence>
<evidence type="ECO:0000256" key="8">
    <source>
        <dbReference type="HAMAP-Rule" id="MF_01510"/>
    </source>
</evidence>
<feature type="domain" description="Glutamine amidotransferase" evidence="9">
    <location>
        <begin position="4"/>
        <end position="180"/>
    </location>
</feature>
<dbReference type="CDD" id="cd01742">
    <property type="entry name" value="GATase1_GMP_Synthase"/>
    <property type="match status" value="1"/>
</dbReference>
<dbReference type="GO" id="GO:0003921">
    <property type="term" value="F:GMP synthase activity"/>
    <property type="evidence" value="ECO:0007669"/>
    <property type="project" value="TreeGrafter"/>
</dbReference>
<dbReference type="PANTHER" id="PTHR11922:SF2">
    <property type="entry name" value="GMP SYNTHASE [GLUTAMINE-HYDROLYZING]"/>
    <property type="match status" value="1"/>
</dbReference>
<dbReference type="FunFam" id="3.40.50.880:FF:000047">
    <property type="entry name" value="GMP synthase [glutamine-hydrolyzing] subunit A"/>
    <property type="match status" value="1"/>
</dbReference>
<evidence type="ECO:0000256" key="6">
    <source>
        <dbReference type="ARBA" id="ARBA00022840"/>
    </source>
</evidence>
<dbReference type="RefSeq" id="WP_067088659.1">
    <property type="nucleotide sequence ID" value="NZ_LWMV01000004.1"/>
</dbReference>
<keyword evidence="2 8" id="KW-0436">Ligase</keyword>
<comment type="caution">
    <text evidence="10">The sequence shown here is derived from an EMBL/GenBank/DDBJ whole genome shotgun (WGS) entry which is preliminary data.</text>
</comment>
<feature type="active site" description="Nucleophile" evidence="8">
    <location>
        <position position="76"/>
    </location>
</feature>
<feature type="active site" evidence="8">
    <location>
        <position position="163"/>
    </location>
</feature>
<dbReference type="PANTHER" id="PTHR11922">
    <property type="entry name" value="GMP SYNTHASE-RELATED"/>
    <property type="match status" value="1"/>
</dbReference>
<evidence type="ECO:0000256" key="4">
    <source>
        <dbReference type="ARBA" id="ARBA00022749"/>
    </source>
</evidence>
<dbReference type="GO" id="GO:0005829">
    <property type="term" value="C:cytosol"/>
    <property type="evidence" value="ECO:0007669"/>
    <property type="project" value="TreeGrafter"/>
</dbReference>
<dbReference type="PROSITE" id="PS51273">
    <property type="entry name" value="GATASE_TYPE_1"/>
    <property type="match status" value="1"/>
</dbReference>
<dbReference type="OrthoDB" id="10772at2157"/>
<dbReference type="PRINTS" id="PR00097">
    <property type="entry name" value="ANTSNTHASEII"/>
</dbReference>
<dbReference type="InterPro" id="IPR004739">
    <property type="entry name" value="GMP_synth_GATase"/>
</dbReference>
<comment type="subunit">
    <text evidence="8">Heterodimer composed of a glutamine amidotransferase subunit (A) and a GMP-binding subunit (B).</text>
</comment>
<gene>
    <name evidence="10" type="primary">guaA_1</name>
    <name evidence="8" type="synonym">guaAA</name>
    <name evidence="10" type="ORF">MBCUR_00240</name>
</gene>
<keyword evidence="11" id="KW-1185">Reference proteome</keyword>
<evidence type="ECO:0000256" key="1">
    <source>
        <dbReference type="ARBA" id="ARBA00002332"/>
    </source>
</evidence>
<dbReference type="InterPro" id="IPR023686">
    <property type="entry name" value="GMP_synthase_A"/>
</dbReference>
<dbReference type="Gene3D" id="3.40.50.880">
    <property type="match status" value="1"/>
</dbReference>
<keyword evidence="3 8" id="KW-0547">Nucleotide-binding</keyword>
<dbReference type="AlphaFoldDB" id="A0A166ENK8"/>
<proteinExistence type="inferred from homology"/>
<dbReference type="SUPFAM" id="SSF52317">
    <property type="entry name" value="Class I glutamine amidotransferase-like"/>
    <property type="match status" value="1"/>
</dbReference>
<comment type="catalytic activity">
    <reaction evidence="8">
        <text>XMP + L-glutamine + ATP + H2O = GMP + L-glutamate + AMP + diphosphate + 2 H(+)</text>
        <dbReference type="Rhea" id="RHEA:11680"/>
        <dbReference type="ChEBI" id="CHEBI:15377"/>
        <dbReference type="ChEBI" id="CHEBI:15378"/>
        <dbReference type="ChEBI" id="CHEBI:29985"/>
        <dbReference type="ChEBI" id="CHEBI:30616"/>
        <dbReference type="ChEBI" id="CHEBI:33019"/>
        <dbReference type="ChEBI" id="CHEBI:57464"/>
        <dbReference type="ChEBI" id="CHEBI:58115"/>
        <dbReference type="ChEBI" id="CHEBI:58359"/>
        <dbReference type="ChEBI" id="CHEBI:456215"/>
        <dbReference type="EC" id="6.3.5.2"/>
    </reaction>
</comment>
<evidence type="ECO:0000313" key="10">
    <source>
        <dbReference type="EMBL" id="KZX16846.1"/>
    </source>
</evidence>
<dbReference type="Pfam" id="PF00117">
    <property type="entry name" value="GATase"/>
    <property type="match status" value="1"/>
</dbReference>
<evidence type="ECO:0000313" key="11">
    <source>
        <dbReference type="Proteomes" id="UP000077245"/>
    </source>
</evidence>
<dbReference type="HAMAP" id="MF_01510">
    <property type="entry name" value="GMP_synthase_A"/>
    <property type="match status" value="1"/>
</dbReference>
<dbReference type="NCBIfam" id="TIGR00888">
    <property type="entry name" value="guaA_Nterm"/>
    <property type="match status" value="1"/>
</dbReference>
<keyword evidence="4 8" id="KW-0332">GMP biosynthesis</keyword>
<dbReference type="InterPro" id="IPR029062">
    <property type="entry name" value="Class_I_gatase-like"/>
</dbReference>
<dbReference type="PATRIC" id="fig|49547.3.peg.26"/>
<protein>
    <recommendedName>
        <fullName evidence="8">GMP synthase [glutamine-hydrolyzing] subunit A</fullName>
        <ecNumber evidence="8">6.3.5.2</ecNumber>
    </recommendedName>
    <alternativeName>
        <fullName evidence="8">Glutamine amidotransferase</fullName>
    </alternativeName>
</protein>
<evidence type="ECO:0000256" key="7">
    <source>
        <dbReference type="ARBA" id="ARBA00022962"/>
    </source>
</evidence>
<feature type="active site" evidence="8">
    <location>
        <position position="165"/>
    </location>
</feature>
<dbReference type="EMBL" id="LWMV01000004">
    <property type="protein sequence ID" value="KZX16846.1"/>
    <property type="molecule type" value="Genomic_DNA"/>
</dbReference>
<dbReference type="STRING" id="49547.MBCUR_00240"/>
<name>A0A166ENK8_9EURY</name>
<dbReference type="InterPro" id="IPR017926">
    <property type="entry name" value="GATASE"/>
</dbReference>
<evidence type="ECO:0000256" key="5">
    <source>
        <dbReference type="ARBA" id="ARBA00022755"/>
    </source>
</evidence>
<keyword evidence="5 8" id="KW-0658">Purine biosynthesis</keyword>
<dbReference type="Proteomes" id="UP000077245">
    <property type="component" value="Unassembled WGS sequence"/>
</dbReference>
<dbReference type="GO" id="GO:0005524">
    <property type="term" value="F:ATP binding"/>
    <property type="evidence" value="ECO:0007669"/>
    <property type="project" value="UniProtKB-KW"/>
</dbReference>
<evidence type="ECO:0000256" key="3">
    <source>
        <dbReference type="ARBA" id="ARBA00022741"/>
    </source>
</evidence>
<comment type="pathway">
    <text evidence="8">Purine metabolism; GMP biosynthesis; GMP from XMP (L-Gln route): step 1/1.</text>
</comment>
<accession>A0A166ENK8</accession>
<dbReference type="NCBIfam" id="NF001975">
    <property type="entry name" value="PRK00758.1"/>
    <property type="match status" value="1"/>
</dbReference>
<dbReference type="UniPathway" id="UPA00189">
    <property type="reaction ID" value="UER00296"/>
</dbReference>
<comment type="function">
    <text evidence="1 8">Catalyzes the synthesis of GMP from XMP.</text>
</comment>
<organism evidence="10 11">
    <name type="scientific">Methanobrevibacter curvatus</name>
    <dbReference type="NCBI Taxonomy" id="49547"/>
    <lineage>
        <taxon>Archaea</taxon>
        <taxon>Methanobacteriati</taxon>
        <taxon>Methanobacteriota</taxon>
        <taxon>Methanomada group</taxon>
        <taxon>Methanobacteria</taxon>
        <taxon>Methanobacteriales</taxon>
        <taxon>Methanobacteriaceae</taxon>
        <taxon>Methanobrevibacter</taxon>
    </lineage>
</organism>
<keyword evidence="7 8" id="KW-0315">Glutamine amidotransferase</keyword>
<reference evidence="10 11" key="1">
    <citation type="submission" date="2016-04" db="EMBL/GenBank/DDBJ databases">
        <title>Genome sequence of Methanobrevibacter curvatus DSM 11111.</title>
        <authorList>
            <person name="Poehlein A."/>
            <person name="Seedorf H."/>
            <person name="Daniel R."/>
        </authorList>
    </citation>
    <scope>NUCLEOTIDE SEQUENCE [LARGE SCALE GENOMIC DNA]</scope>
    <source>
        <strain evidence="10 11">DSM 11111</strain>
    </source>
</reference>
<evidence type="ECO:0000256" key="2">
    <source>
        <dbReference type="ARBA" id="ARBA00022598"/>
    </source>
</evidence>
<sequence length="191" mass="21709">MKILVINNYGQYNHRIFRSLKDLEIPAELVSNELSIDEILEKEPIALILGGGPEIERIGNSQEYIEKIDIPILGICLGHQLMAKAFGGEIATADSESYAQININLDETDELFKGIGSKMDVWASHKDEVTKMPNDFNPIATSDICEFEAIKNKNKPIYGIQFHPEVSHTPKGYLIFKNFYQIAKEYYKQKQ</sequence>